<name>A0A7S2SPZ9_9STRA</name>
<feature type="transmembrane region" description="Helical" evidence="7">
    <location>
        <begin position="200"/>
        <end position="222"/>
    </location>
</feature>
<feature type="region of interest" description="Disordered" evidence="6">
    <location>
        <begin position="257"/>
        <end position="333"/>
    </location>
</feature>
<dbReference type="Pfam" id="PF12129">
    <property type="entry name" value="PHTF1-2_N"/>
    <property type="match status" value="1"/>
</dbReference>
<proteinExistence type="predicted"/>
<dbReference type="EMBL" id="HBHK01026640">
    <property type="protein sequence ID" value="CAD9706449.1"/>
    <property type="molecule type" value="Transcribed_RNA"/>
</dbReference>
<feature type="compositionally biased region" description="Acidic residues" evidence="6">
    <location>
        <begin position="284"/>
        <end position="297"/>
    </location>
</feature>
<dbReference type="InterPro" id="IPR039775">
    <property type="entry name" value="PHTF1/2"/>
</dbReference>
<gene>
    <name evidence="9" type="ORF">QSP1433_LOCUS16757</name>
</gene>
<evidence type="ECO:0000256" key="7">
    <source>
        <dbReference type="SAM" id="Phobius"/>
    </source>
</evidence>
<dbReference type="InterPro" id="IPR021980">
    <property type="entry name" value="PHTF1/2_N"/>
</dbReference>
<feature type="region of interest" description="Disordered" evidence="6">
    <location>
        <begin position="16"/>
        <end position="92"/>
    </location>
</feature>
<evidence type="ECO:0000256" key="4">
    <source>
        <dbReference type="ARBA" id="ARBA00023136"/>
    </source>
</evidence>
<keyword evidence="2 7" id="KW-0812">Transmembrane</keyword>
<feature type="compositionally biased region" description="Basic and acidic residues" evidence="6">
    <location>
        <begin position="298"/>
        <end position="319"/>
    </location>
</feature>
<organism evidence="9">
    <name type="scientific">Mucochytrium quahogii</name>
    <dbReference type="NCBI Taxonomy" id="96639"/>
    <lineage>
        <taxon>Eukaryota</taxon>
        <taxon>Sar</taxon>
        <taxon>Stramenopiles</taxon>
        <taxon>Bigyra</taxon>
        <taxon>Labyrinthulomycetes</taxon>
        <taxon>Thraustochytrida</taxon>
        <taxon>Thraustochytriidae</taxon>
        <taxon>Mucochytrium</taxon>
    </lineage>
</organism>
<keyword evidence="3 7" id="KW-1133">Transmembrane helix</keyword>
<feature type="transmembrane region" description="Helical" evidence="7">
    <location>
        <begin position="621"/>
        <end position="638"/>
    </location>
</feature>
<evidence type="ECO:0000256" key="3">
    <source>
        <dbReference type="ARBA" id="ARBA00022989"/>
    </source>
</evidence>
<sequence>MVESEERMNLRRVLAFSEDGEADRYNLPEPPQNGGFSESKAKRASRARINMLRLDGEDDDDSDMDLDYDSSPNSPRGGKGGKSASEPEDSDAAGALYRSSSMPIPQCYDEYNMIDLDAMKRKTRLKSNSKIDKPSVKKGRLWFIRVLLFPFFFRWWSTKLNIKWLCLSLFIYMAQVCVSLLYYFVPPTMADEVTTFEVKFPLVLLVLVAGLMGHCAAISSAIGETIRKEQMEVDEGDTYDDVGSVCSSVVGQEAVNVNSSRMRRRKSSTGSKSKASDNSSSSSSDDDDATEESDSEYDTQKRAATLEESEVERKVEGFTKSRPKSSPAGTFLPLNLRNHIEKATATRPSLAHSPKASSVRSLFWSRQGVEDQTLSVNDIRKAIYEKIRTLPVNTTYVFLADAFAISLALIPMFYRLFKSMHPLVCWLLNQPGFTEALTGWDVSTFSSLCVDFESSGNMTMVPEDIHPLVCYLSSPEDNCKQSIFESAVSGIWFLLDSHRLTTAISICSMISMGYLFGIFFQFIAVAEDAFRRRYLYAKYFSVLTSSRRSKKAKLPHFRLNKVNHIRVWLDLRSDPREAHNSTYRFGDAAANILVLTTLLTGGAVCLRVFSGMWTIFRLEDWVLSASAMCLTTFMYRFIHLATRTKKKYETTKILYTEQLNLYIKIFSQPSNKEELVACNNMIKIAIKLLKEMEGSGKNSYKVLLLNPVIYNLFRITILSAIGTASSDFLGFKIRLWKL</sequence>
<keyword evidence="5" id="KW-0325">Glycoprotein</keyword>
<dbReference type="PANTHER" id="PTHR12680:SF6">
    <property type="entry name" value="PROTEIN PHTF"/>
    <property type="match status" value="1"/>
</dbReference>
<feature type="transmembrane region" description="Helical" evidence="7">
    <location>
        <begin position="588"/>
        <end position="609"/>
    </location>
</feature>
<feature type="compositionally biased region" description="Acidic residues" evidence="6">
    <location>
        <begin position="56"/>
        <end position="68"/>
    </location>
</feature>
<feature type="transmembrane region" description="Helical" evidence="7">
    <location>
        <begin position="164"/>
        <end position="185"/>
    </location>
</feature>
<dbReference type="GO" id="GO:0005783">
    <property type="term" value="C:endoplasmic reticulum"/>
    <property type="evidence" value="ECO:0007669"/>
    <property type="project" value="InterPro"/>
</dbReference>
<dbReference type="GO" id="GO:0016020">
    <property type="term" value="C:membrane"/>
    <property type="evidence" value="ECO:0007669"/>
    <property type="project" value="UniProtKB-SubCell"/>
</dbReference>
<feature type="transmembrane region" description="Helical" evidence="7">
    <location>
        <begin position="503"/>
        <end position="526"/>
    </location>
</feature>
<evidence type="ECO:0000313" key="9">
    <source>
        <dbReference type="EMBL" id="CAD9706449.1"/>
    </source>
</evidence>
<feature type="transmembrane region" description="Helical" evidence="7">
    <location>
        <begin position="396"/>
        <end position="414"/>
    </location>
</feature>
<feature type="compositionally biased region" description="Low complexity" evidence="6">
    <location>
        <begin position="268"/>
        <end position="283"/>
    </location>
</feature>
<evidence type="ECO:0000256" key="6">
    <source>
        <dbReference type="SAM" id="MobiDB-lite"/>
    </source>
</evidence>
<reference evidence="9" key="1">
    <citation type="submission" date="2021-01" db="EMBL/GenBank/DDBJ databases">
        <authorList>
            <person name="Corre E."/>
            <person name="Pelletier E."/>
            <person name="Niang G."/>
            <person name="Scheremetjew M."/>
            <person name="Finn R."/>
            <person name="Kale V."/>
            <person name="Holt S."/>
            <person name="Cochrane G."/>
            <person name="Meng A."/>
            <person name="Brown T."/>
            <person name="Cohen L."/>
        </authorList>
    </citation>
    <scope>NUCLEOTIDE SEQUENCE</scope>
    <source>
        <strain evidence="9">NY070348D</strain>
    </source>
</reference>
<feature type="domain" description="PHTF1/2 N-terminal" evidence="8">
    <location>
        <begin position="112"/>
        <end position="214"/>
    </location>
</feature>
<dbReference type="AlphaFoldDB" id="A0A7S2SPZ9"/>
<comment type="subcellular location">
    <subcellularLocation>
        <location evidence="1">Membrane</location>
        <topology evidence="1">Multi-pass membrane protein</topology>
    </subcellularLocation>
</comment>
<keyword evidence="4 7" id="KW-0472">Membrane</keyword>
<protein>
    <recommendedName>
        <fullName evidence="8">PHTF1/2 N-terminal domain-containing protein</fullName>
    </recommendedName>
</protein>
<accession>A0A7S2SPZ9</accession>
<evidence type="ECO:0000256" key="2">
    <source>
        <dbReference type="ARBA" id="ARBA00022692"/>
    </source>
</evidence>
<dbReference type="PANTHER" id="PTHR12680">
    <property type="entry name" value="PUTATIVE HOMEODOMAIN TRANSCRIPTION FACTOR PHTF"/>
    <property type="match status" value="1"/>
</dbReference>
<evidence type="ECO:0000256" key="1">
    <source>
        <dbReference type="ARBA" id="ARBA00004141"/>
    </source>
</evidence>
<evidence type="ECO:0000256" key="5">
    <source>
        <dbReference type="ARBA" id="ARBA00023180"/>
    </source>
</evidence>
<evidence type="ECO:0000259" key="8">
    <source>
        <dbReference type="Pfam" id="PF12129"/>
    </source>
</evidence>